<evidence type="ECO:0000259" key="1">
    <source>
        <dbReference type="Pfam" id="PF12867"/>
    </source>
</evidence>
<evidence type="ECO:0000313" key="4">
    <source>
        <dbReference type="Proteomes" id="UP000238180"/>
    </source>
</evidence>
<sequence length="180" mass="21228">MKITTQLLLKELKEQVQSHVDYVITLKEKDLGFLQCRNSRSSWNVLECLEHLNLYGEYYLPEIEKVISNSQSIAKSTYKSGWLGNYMANSMLPNIKVNKMKTFNDKNPLDSLLDKSTIDKFLDQQKRLLNLLEKAEKIDIERERIRISIARWLTMQLGDVFRFLINHDERHIIQSQKINP</sequence>
<reference evidence="3" key="1">
    <citation type="submission" date="2018-02" db="EMBL/GenBank/DDBJ databases">
        <authorList>
            <person name="Cohen D.B."/>
            <person name="Kent A.D."/>
        </authorList>
    </citation>
    <scope>NUCLEOTIDE SEQUENCE [LARGE SCALE GENOMIC DNA]</scope>
    <source>
        <strain evidence="3">CIP109753</strain>
    </source>
</reference>
<evidence type="ECO:0000313" key="5">
    <source>
        <dbReference type="Proteomes" id="UP000288951"/>
    </source>
</evidence>
<evidence type="ECO:0000313" key="3">
    <source>
        <dbReference type="EMBL" id="SPE76588.1"/>
    </source>
</evidence>
<dbReference type="InterPro" id="IPR024775">
    <property type="entry name" value="DinB-like"/>
</dbReference>
<reference evidence="2" key="2">
    <citation type="submission" date="2018-12" db="EMBL/GenBank/DDBJ databases">
        <title>Draft genome sequence of Flaovobacterium columnare ARS1 isolated from channel catfish in Alabama.</title>
        <authorList>
            <person name="Cai W."/>
            <person name="Arias C."/>
        </authorList>
    </citation>
    <scope>NUCLEOTIDE SEQUENCE [LARGE SCALE GENOMIC DNA]</scope>
    <source>
        <strain evidence="2">ARS1</strain>
    </source>
</reference>
<protein>
    <submittedName>
        <fullName evidence="2">DinB family protein</fullName>
    </submittedName>
    <submittedName>
        <fullName evidence="3">DinB superfamily protein</fullName>
    </submittedName>
</protein>
<dbReference type="Pfam" id="PF12867">
    <property type="entry name" value="DinB_2"/>
    <property type="match status" value="1"/>
</dbReference>
<dbReference type="EMBL" id="RQSM01000003">
    <property type="protein sequence ID" value="RVU91248.1"/>
    <property type="molecule type" value="Genomic_DNA"/>
</dbReference>
<dbReference type="OrthoDB" id="1524454at2"/>
<name>A0A2N9P8C4_9FLAO</name>
<dbReference type="Gene3D" id="1.20.120.450">
    <property type="entry name" value="dinb family like domain"/>
    <property type="match status" value="1"/>
</dbReference>
<dbReference type="EMBL" id="OLKH01000064">
    <property type="protein sequence ID" value="SPE76588.1"/>
    <property type="molecule type" value="Genomic_DNA"/>
</dbReference>
<feature type="domain" description="DinB-like" evidence="1">
    <location>
        <begin position="33"/>
        <end position="174"/>
    </location>
</feature>
<gene>
    <name evidence="2" type="ORF">EH230_10255</name>
    <name evidence="3" type="ORF">FLACOL_00570</name>
</gene>
<organism evidence="3 4">
    <name type="scientific">Flavobacterium columnare</name>
    <dbReference type="NCBI Taxonomy" id="996"/>
    <lineage>
        <taxon>Bacteria</taxon>
        <taxon>Pseudomonadati</taxon>
        <taxon>Bacteroidota</taxon>
        <taxon>Flavobacteriia</taxon>
        <taxon>Flavobacteriales</taxon>
        <taxon>Flavobacteriaceae</taxon>
        <taxon>Flavobacterium</taxon>
    </lineage>
</organism>
<accession>A0A2N9P8C4</accession>
<proteinExistence type="predicted"/>
<keyword evidence="5" id="KW-1185">Reference proteome</keyword>
<evidence type="ECO:0000313" key="2">
    <source>
        <dbReference type="EMBL" id="RVU91248.1"/>
    </source>
</evidence>
<dbReference type="RefSeq" id="WP_105195525.1">
    <property type="nucleotide sequence ID" value="NZ_OLKH01000064.1"/>
</dbReference>
<dbReference type="InterPro" id="IPR034660">
    <property type="entry name" value="DinB/YfiT-like"/>
</dbReference>
<dbReference type="AlphaFoldDB" id="A0A2N9P8C4"/>
<dbReference type="Proteomes" id="UP000288951">
    <property type="component" value="Unassembled WGS sequence"/>
</dbReference>
<dbReference type="Proteomes" id="UP000238180">
    <property type="component" value="Unassembled WGS sequence"/>
</dbReference>